<feature type="region of interest" description="Disordered" evidence="3">
    <location>
        <begin position="368"/>
        <end position="398"/>
    </location>
</feature>
<dbReference type="HOGENOM" id="CLU_028449_2_0_1"/>
<proteinExistence type="inferred from homology"/>
<feature type="compositionally biased region" description="Basic and acidic residues" evidence="3">
    <location>
        <begin position="127"/>
        <end position="137"/>
    </location>
</feature>
<dbReference type="OrthoDB" id="408683at2759"/>
<dbReference type="GO" id="GO:0000214">
    <property type="term" value="C:tRNA-intron endonuclease complex"/>
    <property type="evidence" value="ECO:0007669"/>
    <property type="project" value="TreeGrafter"/>
</dbReference>
<protein>
    <recommendedName>
        <fullName evidence="4">tRNA-splicing endonuclease subunit Sen54 N-terminal domain-containing protein</fullName>
    </recommendedName>
</protein>
<name>F8MPB9_NEUT8</name>
<dbReference type="RefSeq" id="XP_009851545.1">
    <property type="nucleotide sequence ID" value="XM_009853243.1"/>
</dbReference>
<accession>F8MPB9</accession>
<feature type="region of interest" description="Disordered" evidence="3">
    <location>
        <begin position="297"/>
        <end position="318"/>
    </location>
</feature>
<feature type="compositionally biased region" description="Low complexity" evidence="3">
    <location>
        <begin position="368"/>
        <end position="377"/>
    </location>
</feature>
<keyword evidence="2" id="KW-0819">tRNA processing</keyword>
<keyword evidence="6" id="KW-1185">Reference proteome</keyword>
<feature type="region of interest" description="Disordered" evidence="3">
    <location>
        <begin position="1"/>
        <end position="32"/>
    </location>
</feature>
<dbReference type="KEGG" id="nte:NEUTE1DRAFT31253"/>
<feature type="region of interest" description="Disordered" evidence="3">
    <location>
        <begin position="220"/>
        <end position="248"/>
    </location>
</feature>
<feature type="compositionally biased region" description="Polar residues" evidence="3">
    <location>
        <begin position="378"/>
        <end position="388"/>
    </location>
</feature>
<dbReference type="VEuPathDB" id="FungiDB:NEUTE1DRAFT_31253"/>
<evidence type="ECO:0000256" key="1">
    <source>
        <dbReference type="ARBA" id="ARBA00005736"/>
    </source>
</evidence>
<dbReference type="Proteomes" id="UP000008065">
    <property type="component" value="Unassembled WGS sequence"/>
</dbReference>
<dbReference type="EMBL" id="GL891305">
    <property type="protein sequence ID" value="EGO56284.1"/>
    <property type="molecule type" value="Genomic_DNA"/>
</dbReference>
<evidence type="ECO:0000259" key="4">
    <source>
        <dbReference type="Pfam" id="PF12928"/>
    </source>
</evidence>
<dbReference type="GO" id="GO:0000379">
    <property type="term" value="P:tRNA-type intron splice site recognition and cleavage"/>
    <property type="evidence" value="ECO:0007669"/>
    <property type="project" value="TreeGrafter"/>
</dbReference>
<feature type="region of interest" description="Disordered" evidence="3">
    <location>
        <begin position="127"/>
        <end position="148"/>
    </location>
</feature>
<sequence>MPLDDDLEDNPSLVPPPSTTTNNATGDAATMMDEVEEAEDAPTADFRLFASTYSKTKNISAQTIRKGEKDFESHGTRAQASALDASRDAMRDVLSYTRVHNTKSASGWCRGWYFPDWWKDWPEDWEQQKSKRGKEGGGEEDEEEKDRKLPPLHVRDRVVLLEHTNVASQSLGRAVTGLPKDRPARGREWLLPEEALYLVERGSLDLWWPTRGIEEVFPADGSAPAAAATTSAKGEGEQTEEDEEDEDDEYKYGLPLSLQAAYALLIGEDGERGKVSLQKFQVFSHLKRAGYNVIRAPTNPLPVQDDTQLTTTTQPASKPKSVTEWLISCLPQSKSSPTDSPPYGPLVPPGFYRSYNTIYNYLSLRPSSTSSSASPTADNQSQKTQSPESDSDSDSNSPYKIHYHIYKASTKFTRTRPPPPDFYISVISAKDTSIPTLSEISSLLASAPADFPKAEWLAGGPARLYARLKHGYRNVLLAVNDHGVINYMRFAEGGFAKEEL</sequence>
<dbReference type="PANTHER" id="PTHR21027:SF1">
    <property type="entry name" value="TRNA-SPLICING ENDONUCLEASE SUBUNIT SEN54"/>
    <property type="match status" value="1"/>
</dbReference>
<organism evidence="5 6">
    <name type="scientific">Neurospora tetrasperma (strain FGSC 2508 / ATCC MYA-4615 / P0657)</name>
    <dbReference type="NCBI Taxonomy" id="510951"/>
    <lineage>
        <taxon>Eukaryota</taxon>
        <taxon>Fungi</taxon>
        <taxon>Dikarya</taxon>
        <taxon>Ascomycota</taxon>
        <taxon>Pezizomycotina</taxon>
        <taxon>Sordariomycetes</taxon>
        <taxon>Sordariomycetidae</taxon>
        <taxon>Sordariales</taxon>
        <taxon>Sordariaceae</taxon>
        <taxon>Neurospora</taxon>
    </lineage>
</organism>
<dbReference type="PANTHER" id="PTHR21027">
    <property type="entry name" value="TRNA-SPLICING ENDONUCLEASE SUBUNIT SEN54"/>
    <property type="match status" value="1"/>
</dbReference>
<feature type="compositionally biased region" description="Acidic residues" evidence="3">
    <location>
        <begin position="237"/>
        <end position="248"/>
    </location>
</feature>
<dbReference type="InterPro" id="IPR024337">
    <property type="entry name" value="tRNA_splic_suSen54"/>
</dbReference>
<feature type="domain" description="tRNA-splicing endonuclease subunit Sen54 N-terminal" evidence="4">
    <location>
        <begin position="92"/>
        <end position="208"/>
    </location>
</feature>
<dbReference type="InterPro" id="IPR024336">
    <property type="entry name" value="tRNA_splic_suSen54_N"/>
</dbReference>
<gene>
    <name evidence="5" type="ORF">NEUTE1DRAFT_31253</name>
</gene>
<dbReference type="Pfam" id="PF12928">
    <property type="entry name" value="tRNA_int_end_N2"/>
    <property type="match status" value="1"/>
</dbReference>
<feature type="non-terminal residue" evidence="5">
    <location>
        <position position="500"/>
    </location>
</feature>
<feature type="compositionally biased region" description="Low complexity" evidence="3">
    <location>
        <begin position="304"/>
        <end position="314"/>
    </location>
</feature>
<reference evidence="6" key="1">
    <citation type="journal article" date="2011" name="Genetics">
        <title>Massive changes in genome architecture accompany the transition to self-fertility in the filamentous fungus Neurospora tetrasperma.</title>
        <authorList>
            <person name="Ellison C.E."/>
            <person name="Stajich J.E."/>
            <person name="Jacobson D.J."/>
            <person name="Natvig D.O."/>
            <person name="Lapidus A."/>
            <person name="Foster B."/>
            <person name="Aerts A."/>
            <person name="Riley R."/>
            <person name="Lindquist E.A."/>
            <person name="Grigoriev I.V."/>
            <person name="Taylor J.W."/>
        </authorList>
    </citation>
    <scope>NUCLEOTIDE SEQUENCE [LARGE SCALE GENOMIC DNA]</scope>
    <source>
        <strain evidence="6">FGSC 2508 / P0657</strain>
    </source>
</reference>
<evidence type="ECO:0000256" key="3">
    <source>
        <dbReference type="SAM" id="MobiDB-lite"/>
    </source>
</evidence>
<evidence type="ECO:0000256" key="2">
    <source>
        <dbReference type="ARBA" id="ARBA00022694"/>
    </source>
</evidence>
<evidence type="ECO:0000313" key="5">
    <source>
        <dbReference type="EMBL" id="EGO56284.1"/>
    </source>
</evidence>
<evidence type="ECO:0000313" key="6">
    <source>
        <dbReference type="Proteomes" id="UP000008065"/>
    </source>
</evidence>
<comment type="similarity">
    <text evidence="1">Belongs to the SEN54 family.</text>
</comment>
<feature type="compositionally biased region" description="Low complexity" evidence="3">
    <location>
        <begin position="19"/>
        <end position="30"/>
    </location>
</feature>
<dbReference type="GeneID" id="20827433"/>
<feature type="compositionally biased region" description="Low complexity" evidence="3">
    <location>
        <begin position="220"/>
        <end position="232"/>
    </location>
</feature>
<dbReference type="AlphaFoldDB" id="F8MPB9"/>